<dbReference type="HOGENOM" id="CLU_006328_0_0_1"/>
<proteinExistence type="predicted"/>
<feature type="region of interest" description="Disordered" evidence="1">
    <location>
        <begin position="261"/>
        <end position="352"/>
    </location>
</feature>
<accession>B2B0Y3</accession>
<feature type="region of interest" description="Disordered" evidence="1">
    <location>
        <begin position="839"/>
        <end position="921"/>
    </location>
</feature>
<reference evidence="2 4" key="1">
    <citation type="journal article" date="2008" name="Genome Biol.">
        <title>The genome sequence of the model ascomycete fungus Podospora anserina.</title>
        <authorList>
            <person name="Espagne E."/>
            <person name="Lespinet O."/>
            <person name="Malagnac F."/>
            <person name="Da Silva C."/>
            <person name="Jaillon O."/>
            <person name="Porcel B.M."/>
            <person name="Couloux A."/>
            <person name="Aury J.-M."/>
            <person name="Segurens B."/>
            <person name="Poulain J."/>
            <person name="Anthouard V."/>
            <person name="Grossetete S."/>
            <person name="Khalili H."/>
            <person name="Coppin E."/>
            <person name="Dequard-Chablat M."/>
            <person name="Picard M."/>
            <person name="Contamine V."/>
            <person name="Arnaise S."/>
            <person name="Bourdais A."/>
            <person name="Berteaux-Lecellier V."/>
            <person name="Gautheret D."/>
            <person name="de Vries R.P."/>
            <person name="Battaglia E."/>
            <person name="Coutinho P.M."/>
            <person name="Danchin E.G.J."/>
            <person name="Henrissat B."/>
            <person name="El Khoury R."/>
            <person name="Sainsard-Chanet A."/>
            <person name="Boivin A."/>
            <person name="Pinan-Lucarre B."/>
            <person name="Sellem C.H."/>
            <person name="Debuchy R."/>
            <person name="Wincker P."/>
            <person name="Weissenbach J."/>
            <person name="Silar P."/>
        </authorList>
    </citation>
    <scope>NUCLEOTIDE SEQUENCE [LARGE SCALE GENOMIC DNA]</scope>
    <source>
        <strain evidence="4">S / ATCC MYA-4624 / DSM 980 / FGSC 10383</strain>
        <strain evidence="2">S mat+</strain>
    </source>
</reference>
<name>B2B0Y3_PODAN</name>
<dbReference type="AlphaFoldDB" id="B2B0Y3"/>
<dbReference type="KEGG" id="pan:PODANSg6611"/>
<keyword evidence="4" id="KW-1185">Reference proteome</keyword>
<evidence type="ECO:0000256" key="1">
    <source>
        <dbReference type="SAM" id="MobiDB-lite"/>
    </source>
</evidence>
<gene>
    <name evidence="2" type="ORF">PODANS_3_7720</name>
</gene>
<reference evidence="4" key="3">
    <citation type="journal article" date="2014" name="Genetics">
        <title>Maintaining two mating types: Structure of the mating type locus and its role in heterokaryosis in Podospora anserina.</title>
        <authorList>
            <person name="Grognet P."/>
            <person name="Bidard F."/>
            <person name="Kuchly C."/>
            <person name="Tong L.C.H."/>
            <person name="Coppin E."/>
            <person name="Benkhali J.A."/>
            <person name="Couloux A."/>
            <person name="Wincker P."/>
            <person name="Debuchy R."/>
            <person name="Silar P."/>
        </authorList>
    </citation>
    <scope>GENOME REANNOTATION</scope>
    <source>
        <strain evidence="4">S / ATCC MYA-4624 / DSM 980 / FGSC 10383</strain>
    </source>
</reference>
<dbReference type="eggNOG" id="ENOG502RVJZ">
    <property type="taxonomic scope" value="Eukaryota"/>
</dbReference>
<feature type="region of interest" description="Disordered" evidence="1">
    <location>
        <begin position="941"/>
        <end position="989"/>
    </location>
</feature>
<feature type="compositionally biased region" description="Basic and acidic residues" evidence="1">
    <location>
        <begin position="343"/>
        <end position="352"/>
    </location>
</feature>
<evidence type="ECO:0000313" key="3">
    <source>
        <dbReference type="EMBL" id="CDP27301.1"/>
    </source>
</evidence>
<dbReference type="RefSeq" id="XP_001909575.1">
    <property type="nucleotide sequence ID" value="XM_001909540.1"/>
</dbReference>
<protein>
    <submittedName>
        <fullName evidence="2">Podospora anserina S mat+ genomic DNA chromosome 3, supercontig 2</fullName>
    </submittedName>
</protein>
<evidence type="ECO:0000313" key="2">
    <source>
        <dbReference type="EMBL" id="CAP70708.1"/>
    </source>
</evidence>
<feature type="compositionally biased region" description="Low complexity" evidence="1">
    <location>
        <begin position="839"/>
        <end position="848"/>
    </location>
</feature>
<feature type="region of interest" description="Disordered" evidence="1">
    <location>
        <begin position="508"/>
        <end position="531"/>
    </location>
</feature>
<dbReference type="Proteomes" id="UP000001197">
    <property type="component" value="Chromosome 3"/>
</dbReference>
<sequence length="1047" mass="112835">MAESTGSPELNGCLVALEGPARLVATQLRLLPTSPRILILPALQHYLGNINKDDYPDATQLIHRVHVAAQKRHAEAQEFLQQSTPEEGRIVFTHGGTVGAHALCLSAISKQQTSGNVEEADLVFCQLASKGAAHLAREASRRCAKNHGPSVAALEKVKVVAASPRSAGLVPRPLRLRNATPSLPKETVLVQQGERHSPFEDPVTRAMRAADLLDRETAFLQPAGGISEVDMTVRIVEIRKRKVVRRSMSLSVVDSVAGSVVLGGSKGSSSSAASSDGRDNKNGLITSPCSSSCGKTLPSSTRRTPLRIEIPSPLIRWTGIREEPPPPLAEGDQSDPSFSSRGCRVENERPRSADDKLTFENNLTSLGRHLGVDRDDDNMGGYHRLGLFEQWGRGHNANLTTEPPPSDHESTAAAAATETDKTFEPVLPLREDLVIHLSTPQSDESLDLVFQGFQRGDYTDRMPVRTTAALDSGVLEKGYDNTRRILESLSPGAFAEAAGDGRKQSWVNGGLVHGLPTPGHSPTPSEARPVSALEGGQRFWSLPVGEETSVVTQNSLRSILTSQCAQTRTGRRRPRSSGDGSVTDSIWDELSVVSRYVRKGKVDMMLGVGGEVGVSKARLDEVVQLLEKLGCKDGVSRTGRVSLRDLIGAAMQAYTAQPLSKQTQANPFSDRAVLAALIIPYIERYLCSRPQVRFLLIEYPSEHLETILAVQKLMGNEIMRIAGVINGDASALNRPFSPPPSIEVYKSSTAPMSQEDFGSILEALLGSPSFTQADYILPSVASEADTATFLASVQKQLVSVSDFYTPPKTPISEVARPGEGTGTRKQVYPALIIKAARTQTTEEYQQQGEKVRHHSIASSGLDTPPASPAESFCPSGLRPPVFRDSAALSRGAMSPRDMTPGSRIVTPTPRNMTPISRNMTPISRNVTPVTMQSPHPLTAQKQMERGGGWGRPRGQAVHLGGQGSTGRPYGFSTGTASSQSLSHNGGNNNRLRQVATLSHLPVTSSYDEEDYGELDEEERRLMPMYGRRRGSGGGGDGKKALKWLGLA</sequence>
<dbReference type="OrthoDB" id="5401106at2759"/>
<dbReference type="EMBL" id="FO904938">
    <property type="protein sequence ID" value="CDP27301.1"/>
    <property type="molecule type" value="Genomic_DNA"/>
</dbReference>
<dbReference type="VEuPathDB" id="FungiDB:PODANS_3_7720"/>
<feature type="compositionally biased region" description="Polar residues" evidence="1">
    <location>
        <begin position="908"/>
        <end position="921"/>
    </location>
</feature>
<feature type="compositionally biased region" description="Polar residues" evidence="1">
    <location>
        <begin position="283"/>
        <end position="303"/>
    </location>
</feature>
<reference evidence="3" key="4">
    <citation type="submission" date="2015-04" db="EMBL/GenBank/DDBJ databases">
        <title>Maintaining two mating types: Structure of the mating type locus and its role in heterokaryosis in Podospora anserina.</title>
        <authorList>
            <person name="Grognet P."/>
            <person name="Bidard F."/>
            <person name="Kuchly C."/>
            <person name="Chan Ho Tong L."/>
            <person name="Coppin E."/>
            <person name="Ait Benkhali J."/>
            <person name="Couloux A."/>
            <person name="Wincker P."/>
            <person name="Debuchy R."/>
            <person name="Silar P."/>
        </authorList>
    </citation>
    <scope>NUCLEOTIDE SEQUENCE</scope>
</reference>
<dbReference type="EMBL" id="CU638743">
    <property type="protein sequence ID" value="CAP70708.1"/>
    <property type="molecule type" value="Genomic_DNA"/>
</dbReference>
<feature type="region of interest" description="Disordered" evidence="1">
    <location>
        <begin position="1023"/>
        <end position="1047"/>
    </location>
</feature>
<evidence type="ECO:0000313" key="4">
    <source>
        <dbReference type="Proteomes" id="UP000001197"/>
    </source>
</evidence>
<feature type="region of interest" description="Disordered" evidence="1">
    <location>
        <begin position="563"/>
        <end position="582"/>
    </location>
</feature>
<feature type="region of interest" description="Disordered" evidence="1">
    <location>
        <begin position="398"/>
        <end position="419"/>
    </location>
</feature>
<feature type="compositionally biased region" description="Polar residues" evidence="1">
    <location>
        <begin position="972"/>
        <end position="989"/>
    </location>
</feature>
<dbReference type="GeneID" id="6193630"/>
<dbReference type="STRING" id="515849.B2B0Y3"/>
<feature type="compositionally biased region" description="Low complexity" evidence="1">
    <location>
        <begin position="261"/>
        <end position="275"/>
    </location>
</feature>
<reference evidence="2" key="2">
    <citation type="submission" date="2008-07" db="EMBL/GenBank/DDBJ databases">
        <authorList>
            <person name="Genoscope - CEA"/>
        </authorList>
    </citation>
    <scope>NUCLEOTIDE SEQUENCE</scope>
    <source>
        <strain evidence="2">S mat+</strain>
    </source>
</reference>
<organism evidence="2">
    <name type="scientific">Podospora anserina (strain S / ATCC MYA-4624 / DSM 980 / FGSC 10383)</name>
    <name type="common">Pleurage anserina</name>
    <dbReference type="NCBI Taxonomy" id="515849"/>
    <lineage>
        <taxon>Eukaryota</taxon>
        <taxon>Fungi</taxon>
        <taxon>Dikarya</taxon>
        <taxon>Ascomycota</taxon>
        <taxon>Pezizomycotina</taxon>
        <taxon>Sordariomycetes</taxon>
        <taxon>Sordariomycetidae</taxon>
        <taxon>Sordariales</taxon>
        <taxon>Podosporaceae</taxon>
        <taxon>Podospora</taxon>
        <taxon>Podospora anserina</taxon>
    </lineage>
</organism>